<sequence>MKLIAIDLDGTLLSSRMTISKQNIEAIKLLQRKGHIVMICSGRAPEDIKEIVEKYDLDCPIAGSNGSVVYVNQKCIHSTSMNLVSLEKTYNLLEELNFPFKIYTNDGIYIPKTWQKRVLKLISIDENVLDQFSDEQIKLMTEQPKESVIEKEIDSRTDLSRLTVQKFFILTFHEQTKKHLIQQLDSVEKIAITTSGPFNVEVMDINGNKYRGLKAVAEYYNIPLENTVAIGDNFNDLPMLEKAGTSIAMANGDPEIKKRCHYHTLTNDKDGVAFAIEKFILT</sequence>
<dbReference type="Gene3D" id="3.30.1240.10">
    <property type="match status" value="1"/>
</dbReference>
<accession>A0ABY9JWY5</accession>
<organism evidence="1 2">
    <name type="scientific">Bacillus carboniphilus</name>
    <dbReference type="NCBI Taxonomy" id="86663"/>
    <lineage>
        <taxon>Bacteria</taxon>
        <taxon>Bacillati</taxon>
        <taxon>Bacillota</taxon>
        <taxon>Bacilli</taxon>
        <taxon>Bacillales</taxon>
        <taxon>Bacillaceae</taxon>
        <taxon>Bacillus</taxon>
    </lineage>
</organism>
<dbReference type="SFLD" id="SFLDG01140">
    <property type="entry name" value="C2.B:_Phosphomannomutase_and_P"/>
    <property type="match status" value="1"/>
</dbReference>
<dbReference type="RefSeq" id="WP_226538836.1">
    <property type="nucleotide sequence ID" value="NZ_CP129013.1"/>
</dbReference>
<dbReference type="SUPFAM" id="SSF56784">
    <property type="entry name" value="HAD-like"/>
    <property type="match status" value="1"/>
</dbReference>
<dbReference type="InterPro" id="IPR036412">
    <property type="entry name" value="HAD-like_sf"/>
</dbReference>
<evidence type="ECO:0000313" key="2">
    <source>
        <dbReference type="Proteomes" id="UP001197974"/>
    </source>
</evidence>
<keyword evidence="2" id="KW-1185">Reference proteome</keyword>
<dbReference type="InterPro" id="IPR006379">
    <property type="entry name" value="HAD-SF_hydro_IIB"/>
</dbReference>
<keyword evidence="1" id="KW-0378">Hydrolase</keyword>
<dbReference type="Proteomes" id="UP001197974">
    <property type="component" value="Chromosome"/>
</dbReference>
<dbReference type="PROSITE" id="PS01228">
    <property type="entry name" value="COF_1"/>
    <property type="match status" value="1"/>
</dbReference>
<dbReference type="PROSITE" id="PS01229">
    <property type="entry name" value="COF_2"/>
    <property type="match status" value="1"/>
</dbReference>
<gene>
    <name evidence="1" type="ORF">LC087_02015</name>
</gene>
<dbReference type="GO" id="GO:0016787">
    <property type="term" value="F:hydrolase activity"/>
    <property type="evidence" value="ECO:0007669"/>
    <property type="project" value="UniProtKB-KW"/>
</dbReference>
<evidence type="ECO:0000313" key="1">
    <source>
        <dbReference type="EMBL" id="WLR43018.1"/>
    </source>
</evidence>
<dbReference type="EC" id="3.1.3.-" evidence="1"/>
<reference evidence="1 2" key="1">
    <citation type="submission" date="2023-06" db="EMBL/GenBank/DDBJ databases">
        <title>Five Gram-positive bacteria isolated from mangrove sediments in Shenzhen, Guangdong, China.</title>
        <authorList>
            <person name="Yu S."/>
            <person name="Zheng W."/>
            <person name="Huang Y."/>
        </authorList>
    </citation>
    <scope>NUCLEOTIDE SEQUENCE [LARGE SCALE GENOMIC DNA]</scope>
    <source>
        <strain evidence="1 2">SaN35-3</strain>
    </source>
</reference>
<dbReference type="Pfam" id="PF08282">
    <property type="entry name" value="Hydrolase_3"/>
    <property type="match status" value="1"/>
</dbReference>
<dbReference type="InterPro" id="IPR000150">
    <property type="entry name" value="Cof"/>
</dbReference>
<dbReference type="CDD" id="cd07516">
    <property type="entry name" value="HAD_Pase"/>
    <property type="match status" value="1"/>
</dbReference>
<dbReference type="NCBIfam" id="TIGR01484">
    <property type="entry name" value="HAD-SF-IIB"/>
    <property type="match status" value="1"/>
</dbReference>
<dbReference type="NCBIfam" id="TIGR00099">
    <property type="entry name" value="Cof-subfamily"/>
    <property type="match status" value="1"/>
</dbReference>
<proteinExistence type="predicted"/>
<dbReference type="InterPro" id="IPR023214">
    <property type="entry name" value="HAD_sf"/>
</dbReference>
<dbReference type="SFLD" id="SFLDS00003">
    <property type="entry name" value="Haloacid_Dehalogenase"/>
    <property type="match status" value="1"/>
</dbReference>
<dbReference type="Gene3D" id="3.40.50.1000">
    <property type="entry name" value="HAD superfamily/HAD-like"/>
    <property type="match status" value="1"/>
</dbReference>
<dbReference type="EMBL" id="CP129013">
    <property type="protein sequence ID" value="WLR43018.1"/>
    <property type="molecule type" value="Genomic_DNA"/>
</dbReference>
<dbReference type="PANTHER" id="PTHR10000">
    <property type="entry name" value="PHOSPHOSERINE PHOSPHATASE"/>
    <property type="match status" value="1"/>
</dbReference>
<dbReference type="PANTHER" id="PTHR10000:SF55">
    <property type="entry name" value="5-AMINO-6-(5-PHOSPHO-D-RIBITYLAMINO)URACIL PHOSPHATASE YCSE"/>
    <property type="match status" value="1"/>
</dbReference>
<name>A0ABY9JWY5_9BACI</name>
<protein>
    <submittedName>
        <fullName evidence="1">Cof-type HAD-IIB family hydrolase</fullName>
        <ecNumber evidence="1">3.1.3.-</ecNumber>
    </submittedName>
</protein>